<gene>
    <name evidence="2" type="ORF">AB5J56_25830</name>
</gene>
<evidence type="ECO:0000259" key="1">
    <source>
        <dbReference type="PROSITE" id="PS51725"/>
    </source>
</evidence>
<dbReference type="PANTHER" id="PTHR33336:SF1">
    <property type="entry name" value="(4S)-4-HYDROXY-5-PHOSPHONOOXYPENTANE-2,3-DIONE ISOMERASE"/>
    <property type="match status" value="1"/>
</dbReference>
<feature type="domain" description="ABM" evidence="1">
    <location>
        <begin position="2"/>
        <end position="96"/>
    </location>
</feature>
<dbReference type="Gene3D" id="3.30.70.100">
    <property type="match status" value="1"/>
</dbReference>
<dbReference type="SUPFAM" id="SSF54909">
    <property type="entry name" value="Dimeric alpha+beta barrel"/>
    <property type="match status" value="1"/>
</dbReference>
<dbReference type="PANTHER" id="PTHR33336">
    <property type="entry name" value="QUINOL MONOOXYGENASE YGIN-RELATED"/>
    <property type="match status" value="1"/>
</dbReference>
<dbReference type="GO" id="GO:0005829">
    <property type="term" value="C:cytosol"/>
    <property type="evidence" value="ECO:0007669"/>
    <property type="project" value="TreeGrafter"/>
</dbReference>
<reference evidence="2" key="1">
    <citation type="submission" date="2024-07" db="EMBL/GenBank/DDBJ databases">
        <authorList>
            <person name="Yu S.T."/>
        </authorList>
    </citation>
    <scope>NUCLEOTIDE SEQUENCE</scope>
    <source>
        <strain evidence="2">R21</strain>
    </source>
</reference>
<dbReference type="PROSITE" id="PS51725">
    <property type="entry name" value="ABM"/>
    <property type="match status" value="1"/>
</dbReference>
<organism evidence="2">
    <name type="scientific">Streptomyces sp. R21</name>
    <dbReference type="NCBI Taxonomy" id="3238627"/>
    <lineage>
        <taxon>Bacteria</taxon>
        <taxon>Bacillati</taxon>
        <taxon>Actinomycetota</taxon>
        <taxon>Actinomycetes</taxon>
        <taxon>Kitasatosporales</taxon>
        <taxon>Streptomycetaceae</taxon>
        <taxon>Streptomyces</taxon>
    </lineage>
</organism>
<sequence>MYTVAVSFIVPADRRDEFVAAALEDGRRSTADEPGTRAFDLITDAEDPNRFYLYEAYDDEAAFDAHCEGEHFAKFFEAVGGWAEGPTWLLRGTRVADPATV</sequence>
<dbReference type="InterPro" id="IPR050744">
    <property type="entry name" value="AI-2_Isomerase_LsrG"/>
</dbReference>
<accession>A0AB39PFU4</accession>
<dbReference type="Pfam" id="PF03992">
    <property type="entry name" value="ABM"/>
    <property type="match status" value="1"/>
</dbReference>
<proteinExistence type="predicted"/>
<protein>
    <submittedName>
        <fullName evidence="2">Quinol monooxygenase</fullName>
        <ecNumber evidence="2">1.-.-.-</ecNumber>
    </submittedName>
</protein>
<dbReference type="EC" id="1.-.-.-" evidence="2"/>
<dbReference type="RefSeq" id="WP_369235442.1">
    <property type="nucleotide sequence ID" value="NZ_CP163435.1"/>
</dbReference>
<dbReference type="AlphaFoldDB" id="A0AB39PFU4"/>
<name>A0AB39PFU4_9ACTN</name>
<dbReference type="InterPro" id="IPR011008">
    <property type="entry name" value="Dimeric_a/b-barrel"/>
</dbReference>
<evidence type="ECO:0000313" key="2">
    <source>
        <dbReference type="EMBL" id="XDQ27908.1"/>
    </source>
</evidence>
<dbReference type="GO" id="GO:0004497">
    <property type="term" value="F:monooxygenase activity"/>
    <property type="evidence" value="ECO:0007669"/>
    <property type="project" value="UniProtKB-KW"/>
</dbReference>
<keyword evidence="2" id="KW-0560">Oxidoreductase</keyword>
<keyword evidence="2" id="KW-0503">Monooxygenase</keyword>
<dbReference type="InterPro" id="IPR007138">
    <property type="entry name" value="ABM_dom"/>
</dbReference>
<dbReference type="EMBL" id="CP163435">
    <property type="protein sequence ID" value="XDQ27908.1"/>
    <property type="molecule type" value="Genomic_DNA"/>
</dbReference>